<sequence length="99" mass="10756">SSPGKAQEALQQRYRIGSLLGRGGFGRVFSATRLSDGAPVAIKKVPRNRIQDWGELPDGTSAPLEIVLLDKVSTGLSGLVQLLEWFELPNSIVMVLERP</sequence>
<dbReference type="Pfam" id="PF00069">
    <property type="entry name" value="Pkinase"/>
    <property type="match status" value="1"/>
</dbReference>
<dbReference type="EMBL" id="VZSS01002873">
    <property type="protein sequence ID" value="NWZ88870.1"/>
    <property type="molecule type" value="Genomic_DNA"/>
</dbReference>
<keyword evidence="15" id="KW-1185">Reference proteome</keyword>
<dbReference type="PROSITE" id="PS50011">
    <property type="entry name" value="PROTEIN_KINASE_DOM"/>
    <property type="match status" value="1"/>
</dbReference>
<keyword evidence="7 14" id="KW-0418">Kinase</keyword>
<dbReference type="InterPro" id="IPR011009">
    <property type="entry name" value="Kinase-like_dom_sf"/>
</dbReference>
<gene>
    <name evidence="14" type="primary">Pim1_9</name>
    <name evidence="14" type="ORF">POEATR_R09017</name>
</gene>
<reference evidence="14 15" key="1">
    <citation type="submission" date="2019-09" db="EMBL/GenBank/DDBJ databases">
        <title>Bird 10,000 Genomes (B10K) Project - Family phase.</title>
        <authorList>
            <person name="Zhang G."/>
        </authorList>
    </citation>
    <scope>NUCLEOTIDE SEQUENCE [LARGE SCALE GENOMIC DNA]</scope>
    <source>
        <strain evidence="14">OUT-0023</strain>
        <tissue evidence="14">Blood</tissue>
    </source>
</reference>
<evidence type="ECO:0000256" key="1">
    <source>
        <dbReference type="ARBA" id="ARBA00001946"/>
    </source>
</evidence>
<accession>A0A7K7RB78</accession>
<dbReference type="GO" id="GO:0004674">
    <property type="term" value="F:protein serine/threonine kinase activity"/>
    <property type="evidence" value="ECO:0007669"/>
    <property type="project" value="UniProtKB-KW"/>
</dbReference>
<dbReference type="EC" id="2.7.11.1" evidence="3"/>
<keyword evidence="9" id="KW-0460">Magnesium</keyword>
<dbReference type="GO" id="GO:0005737">
    <property type="term" value="C:cytoplasm"/>
    <property type="evidence" value="ECO:0007669"/>
    <property type="project" value="TreeGrafter"/>
</dbReference>
<proteinExistence type="inferred from homology"/>
<keyword evidence="4" id="KW-0723">Serine/threonine-protein kinase</keyword>
<feature type="non-terminal residue" evidence="14">
    <location>
        <position position="1"/>
    </location>
</feature>
<dbReference type="InterPro" id="IPR000719">
    <property type="entry name" value="Prot_kinase_dom"/>
</dbReference>
<evidence type="ECO:0000256" key="6">
    <source>
        <dbReference type="ARBA" id="ARBA00022741"/>
    </source>
</evidence>
<dbReference type="SUPFAM" id="SSF56112">
    <property type="entry name" value="Protein kinase-like (PK-like)"/>
    <property type="match status" value="1"/>
</dbReference>
<dbReference type="PANTHER" id="PTHR22984:SF29">
    <property type="entry name" value="SERINE_THREONINE-PROTEIN KINASE PIM-1"/>
    <property type="match status" value="1"/>
</dbReference>
<organism evidence="14 15">
    <name type="scientific">Poecile atricapillus</name>
    <name type="common">Black-capped chickadee</name>
    <name type="synonym">Parus atricapillus</name>
    <dbReference type="NCBI Taxonomy" id="48891"/>
    <lineage>
        <taxon>Eukaryota</taxon>
        <taxon>Metazoa</taxon>
        <taxon>Chordata</taxon>
        <taxon>Craniata</taxon>
        <taxon>Vertebrata</taxon>
        <taxon>Euteleostomi</taxon>
        <taxon>Archelosauria</taxon>
        <taxon>Archosauria</taxon>
        <taxon>Dinosauria</taxon>
        <taxon>Saurischia</taxon>
        <taxon>Theropoda</taxon>
        <taxon>Coelurosauria</taxon>
        <taxon>Aves</taxon>
        <taxon>Neognathae</taxon>
        <taxon>Neoaves</taxon>
        <taxon>Telluraves</taxon>
        <taxon>Australaves</taxon>
        <taxon>Passeriformes</taxon>
        <taxon>Paridae</taxon>
        <taxon>Poecile</taxon>
    </lineage>
</organism>
<evidence type="ECO:0000256" key="9">
    <source>
        <dbReference type="ARBA" id="ARBA00022842"/>
    </source>
</evidence>
<keyword evidence="5" id="KW-0808">Transferase</keyword>
<feature type="binding site" evidence="12">
    <location>
        <position position="44"/>
    </location>
    <ligand>
        <name>ATP</name>
        <dbReference type="ChEBI" id="CHEBI:30616"/>
    </ligand>
</feature>
<comment type="catalytic activity">
    <reaction evidence="11">
        <text>L-seryl-[protein] + ATP = O-phospho-L-seryl-[protein] + ADP + H(+)</text>
        <dbReference type="Rhea" id="RHEA:17989"/>
        <dbReference type="Rhea" id="RHEA-COMP:9863"/>
        <dbReference type="Rhea" id="RHEA-COMP:11604"/>
        <dbReference type="ChEBI" id="CHEBI:15378"/>
        <dbReference type="ChEBI" id="CHEBI:29999"/>
        <dbReference type="ChEBI" id="CHEBI:30616"/>
        <dbReference type="ChEBI" id="CHEBI:83421"/>
        <dbReference type="ChEBI" id="CHEBI:456216"/>
        <dbReference type="EC" id="2.7.11.1"/>
    </reaction>
</comment>
<feature type="domain" description="Protein kinase" evidence="13">
    <location>
        <begin position="14"/>
        <end position="99"/>
    </location>
</feature>
<dbReference type="Gene3D" id="3.30.200.20">
    <property type="entry name" value="Phosphorylase Kinase, domain 1"/>
    <property type="match status" value="1"/>
</dbReference>
<evidence type="ECO:0000256" key="11">
    <source>
        <dbReference type="ARBA" id="ARBA00048679"/>
    </source>
</evidence>
<comment type="similarity">
    <text evidence="2">Belongs to the protein kinase superfamily. CAMK Ser/Thr protein kinase family. PIM subfamily.</text>
</comment>
<evidence type="ECO:0000256" key="10">
    <source>
        <dbReference type="ARBA" id="ARBA00047899"/>
    </source>
</evidence>
<evidence type="ECO:0000259" key="13">
    <source>
        <dbReference type="PROSITE" id="PS50011"/>
    </source>
</evidence>
<evidence type="ECO:0000256" key="12">
    <source>
        <dbReference type="PROSITE-ProRule" id="PRU10141"/>
    </source>
</evidence>
<evidence type="ECO:0000256" key="3">
    <source>
        <dbReference type="ARBA" id="ARBA00012513"/>
    </source>
</evidence>
<dbReference type="AlphaFoldDB" id="A0A7K7RB78"/>
<name>A0A7K7RB78_POEAT</name>
<evidence type="ECO:0000256" key="2">
    <source>
        <dbReference type="ARBA" id="ARBA00005505"/>
    </source>
</evidence>
<evidence type="ECO:0000256" key="5">
    <source>
        <dbReference type="ARBA" id="ARBA00022679"/>
    </source>
</evidence>
<dbReference type="PROSITE" id="PS00107">
    <property type="entry name" value="PROTEIN_KINASE_ATP"/>
    <property type="match status" value="1"/>
</dbReference>
<comment type="cofactor">
    <cofactor evidence="1">
        <name>Mg(2+)</name>
        <dbReference type="ChEBI" id="CHEBI:18420"/>
    </cofactor>
</comment>
<dbReference type="InterPro" id="IPR017441">
    <property type="entry name" value="Protein_kinase_ATP_BS"/>
</dbReference>
<feature type="non-terminal residue" evidence="14">
    <location>
        <position position="99"/>
    </location>
</feature>
<keyword evidence="8 12" id="KW-0067">ATP-binding</keyword>
<dbReference type="PANTHER" id="PTHR22984">
    <property type="entry name" value="SERINE/THREONINE-PROTEIN KINASE PIM"/>
    <property type="match status" value="1"/>
</dbReference>
<dbReference type="GO" id="GO:0005524">
    <property type="term" value="F:ATP binding"/>
    <property type="evidence" value="ECO:0007669"/>
    <property type="project" value="UniProtKB-UniRule"/>
</dbReference>
<evidence type="ECO:0000313" key="14">
    <source>
        <dbReference type="EMBL" id="NWZ88870.1"/>
    </source>
</evidence>
<evidence type="ECO:0000256" key="4">
    <source>
        <dbReference type="ARBA" id="ARBA00022527"/>
    </source>
</evidence>
<dbReference type="InterPro" id="IPR051138">
    <property type="entry name" value="PIM_Ser/Thr_kinase"/>
</dbReference>
<protein>
    <recommendedName>
        <fullName evidence="3">non-specific serine/threonine protein kinase</fullName>
        <ecNumber evidence="3">2.7.11.1</ecNumber>
    </recommendedName>
</protein>
<keyword evidence="6 12" id="KW-0547">Nucleotide-binding</keyword>
<comment type="caution">
    <text evidence="14">The sequence shown here is derived from an EMBL/GenBank/DDBJ whole genome shotgun (WGS) entry which is preliminary data.</text>
</comment>
<evidence type="ECO:0000313" key="15">
    <source>
        <dbReference type="Proteomes" id="UP000540071"/>
    </source>
</evidence>
<evidence type="ECO:0000256" key="7">
    <source>
        <dbReference type="ARBA" id="ARBA00022777"/>
    </source>
</evidence>
<evidence type="ECO:0000256" key="8">
    <source>
        <dbReference type="ARBA" id="ARBA00022840"/>
    </source>
</evidence>
<comment type="catalytic activity">
    <reaction evidence="10">
        <text>L-threonyl-[protein] + ATP = O-phospho-L-threonyl-[protein] + ADP + H(+)</text>
        <dbReference type="Rhea" id="RHEA:46608"/>
        <dbReference type="Rhea" id="RHEA-COMP:11060"/>
        <dbReference type="Rhea" id="RHEA-COMP:11605"/>
        <dbReference type="ChEBI" id="CHEBI:15378"/>
        <dbReference type="ChEBI" id="CHEBI:30013"/>
        <dbReference type="ChEBI" id="CHEBI:30616"/>
        <dbReference type="ChEBI" id="CHEBI:61977"/>
        <dbReference type="ChEBI" id="CHEBI:456216"/>
        <dbReference type="EC" id="2.7.11.1"/>
    </reaction>
</comment>
<dbReference type="Proteomes" id="UP000540071">
    <property type="component" value="Unassembled WGS sequence"/>
</dbReference>